<sequence>MKSILILIAVMIVAGCQSLPPQQCTATAMIGSQETSVPVYGVRKVANQTQYYAGNPFGWKWVSKTNFVSDTCFQ</sequence>
<evidence type="ECO:0000313" key="1">
    <source>
        <dbReference type="EMBL" id="WLS77354.1"/>
    </source>
</evidence>
<accession>A0AA50DFF4</accession>
<proteinExistence type="predicted"/>
<protein>
    <submittedName>
        <fullName evidence="1">Cor protein</fullName>
    </submittedName>
</protein>
<dbReference type="KEGG" id="epi:Q3V30_12735"/>
<dbReference type="RefSeq" id="WP_306206186.1">
    <property type="nucleotide sequence ID" value="NZ_CP132353.1"/>
</dbReference>
<organism evidence="1 2">
    <name type="scientific">Erwinia pyri</name>
    <dbReference type="NCBI Taxonomy" id="3062598"/>
    <lineage>
        <taxon>Bacteria</taxon>
        <taxon>Pseudomonadati</taxon>
        <taxon>Pseudomonadota</taxon>
        <taxon>Gammaproteobacteria</taxon>
        <taxon>Enterobacterales</taxon>
        <taxon>Erwiniaceae</taxon>
        <taxon>Erwinia</taxon>
    </lineage>
</organism>
<name>A0AA50DFF4_9GAMM</name>
<keyword evidence="2" id="KW-1185">Reference proteome</keyword>
<gene>
    <name evidence="1" type="ORF">Q3V30_12735</name>
</gene>
<dbReference type="PROSITE" id="PS51257">
    <property type="entry name" value="PROKAR_LIPOPROTEIN"/>
    <property type="match status" value="1"/>
</dbReference>
<dbReference type="AlphaFoldDB" id="A0AA50DFF4"/>
<dbReference type="EMBL" id="CP132353">
    <property type="protein sequence ID" value="WLS77354.1"/>
    <property type="molecule type" value="Genomic_DNA"/>
</dbReference>
<reference evidence="1 2" key="1">
    <citation type="submission" date="2023-07" db="EMBL/GenBank/DDBJ databases">
        <title>Pathogenic bacteria of pear tree diseases.</title>
        <authorList>
            <person name="Zhang Z."/>
            <person name="He L."/>
            <person name="Huang R."/>
        </authorList>
    </citation>
    <scope>NUCLEOTIDE SEQUENCE [LARGE SCALE GENOMIC DNA]</scope>
    <source>
        <strain evidence="1 2">DE2</strain>
    </source>
</reference>
<evidence type="ECO:0000313" key="2">
    <source>
        <dbReference type="Proteomes" id="UP001228139"/>
    </source>
</evidence>
<dbReference type="Proteomes" id="UP001228139">
    <property type="component" value="Chromosome"/>
</dbReference>